<keyword evidence="11" id="KW-1185">Reference proteome</keyword>
<evidence type="ECO:0000256" key="5">
    <source>
        <dbReference type="ARBA" id="ARBA00023136"/>
    </source>
</evidence>
<evidence type="ECO:0000256" key="2">
    <source>
        <dbReference type="ARBA" id="ARBA00022475"/>
    </source>
</evidence>
<organism evidence="10 11">
    <name type="scientific">Arsukibacterium ikkense</name>
    <dbReference type="NCBI Taxonomy" id="336831"/>
    <lineage>
        <taxon>Bacteria</taxon>
        <taxon>Pseudomonadati</taxon>
        <taxon>Pseudomonadota</taxon>
        <taxon>Gammaproteobacteria</taxon>
        <taxon>Chromatiales</taxon>
        <taxon>Chromatiaceae</taxon>
        <taxon>Arsukibacterium</taxon>
    </lineage>
</organism>
<reference evidence="10 11" key="1">
    <citation type="submission" date="2015-03" db="EMBL/GenBank/DDBJ databases">
        <title>Draft genome sequences of two protease-producing strains of Arsukibacterium isolated from two cold and alkaline environments.</title>
        <authorList>
            <person name="Lylloff J.E."/>
            <person name="Skov L.B."/>
            <person name="Jepsen M."/>
            <person name="Hallin P.F."/>
            <person name="Sorensen S.J."/>
            <person name="Stougaard P."/>
            <person name="Glaring M.A."/>
        </authorList>
    </citation>
    <scope>NUCLEOTIDE SEQUENCE [LARGE SCALE GENOMIC DNA]</scope>
    <source>
        <strain evidence="10 11">GCM72</strain>
    </source>
</reference>
<keyword evidence="2" id="KW-1003">Cell membrane</keyword>
<keyword evidence="5 7" id="KW-0472">Membrane</keyword>
<dbReference type="PANTHER" id="PTHR30572:SF4">
    <property type="entry name" value="ABC TRANSPORTER PERMEASE YTRF"/>
    <property type="match status" value="1"/>
</dbReference>
<feature type="transmembrane region" description="Helical" evidence="7">
    <location>
        <begin position="360"/>
        <end position="380"/>
    </location>
</feature>
<protein>
    <submittedName>
        <fullName evidence="10">ABC transporter permease</fullName>
    </submittedName>
</protein>
<evidence type="ECO:0000259" key="9">
    <source>
        <dbReference type="Pfam" id="PF12704"/>
    </source>
</evidence>
<sequence length="397" mass="43830">MSFYLLCKVLFSRKVVTGLLLLQLALTLALLLNSVLLMQQTNRQLKQPTGLDLHNTLLVQLKPTTSSLRVYPALEELFTRQLQAVQSIPGVLAAAYTNQSAILQGGNNGNIYDVEHQDRTNVPAVPMYYVSKDFFTVLNTSVLQGELPQNVVSLDDPGRPAVVLTKSLADKLFPDKSAVGQEVNRGRVAAVIDDFYGQRSAQNVMYNGIQVALPYTVDWGYSILVRTAPEQTEAVRQQLDQVIRKVEPNIEIFYIRNLAEQYQRLYRTEYGLAMLLGILSGLMLLVTMVSSYSSTHFHALKRQQEIGVKRALGASKNSILLELLSENWLCTAIGASIGVVLALLLNQALAQVITIPPLNWYLPLTTIVTLLLCVTVATWYPAAIATRVSPATATKAL</sequence>
<feature type="transmembrane region" description="Helical" evidence="7">
    <location>
        <begin position="328"/>
        <end position="348"/>
    </location>
</feature>
<evidence type="ECO:0000259" key="8">
    <source>
        <dbReference type="Pfam" id="PF02687"/>
    </source>
</evidence>
<dbReference type="GO" id="GO:0005886">
    <property type="term" value="C:plasma membrane"/>
    <property type="evidence" value="ECO:0007669"/>
    <property type="project" value="UniProtKB-SubCell"/>
</dbReference>
<dbReference type="Proteomes" id="UP000034228">
    <property type="component" value="Unassembled WGS sequence"/>
</dbReference>
<dbReference type="InterPro" id="IPR050250">
    <property type="entry name" value="Macrolide_Exporter_MacB"/>
</dbReference>
<comment type="subcellular location">
    <subcellularLocation>
        <location evidence="1">Cell membrane</location>
        <topology evidence="1">Multi-pass membrane protein</topology>
    </subcellularLocation>
</comment>
<evidence type="ECO:0000256" key="6">
    <source>
        <dbReference type="ARBA" id="ARBA00038076"/>
    </source>
</evidence>
<feature type="domain" description="ABC3 transporter permease C-terminal" evidence="8">
    <location>
        <begin position="278"/>
        <end position="390"/>
    </location>
</feature>
<dbReference type="OrthoDB" id="9770036at2"/>
<keyword evidence="4 7" id="KW-1133">Transmembrane helix</keyword>
<dbReference type="InterPro" id="IPR025857">
    <property type="entry name" value="MacB_PCD"/>
</dbReference>
<evidence type="ECO:0000256" key="3">
    <source>
        <dbReference type="ARBA" id="ARBA00022692"/>
    </source>
</evidence>
<keyword evidence="3 7" id="KW-0812">Transmembrane</keyword>
<evidence type="ECO:0000313" key="10">
    <source>
        <dbReference type="EMBL" id="KKO46119.1"/>
    </source>
</evidence>
<dbReference type="PATRIC" id="fig|336831.14.peg.1330"/>
<evidence type="ECO:0000256" key="1">
    <source>
        <dbReference type="ARBA" id="ARBA00004651"/>
    </source>
</evidence>
<accession>A0A0M2V6V3</accession>
<evidence type="ECO:0000256" key="4">
    <source>
        <dbReference type="ARBA" id="ARBA00022989"/>
    </source>
</evidence>
<feature type="domain" description="MacB-like periplasmic core" evidence="9">
    <location>
        <begin position="18"/>
        <end position="241"/>
    </location>
</feature>
<dbReference type="GO" id="GO:0022857">
    <property type="term" value="F:transmembrane transporter activity"/>
    <property type="evidence" value="ECO:0007669"/>
    <property type="project" value="TreeGrafter"/>
</dbReference>
<dbReference type="Pfam" id="PF02687">
    <property type="entry name" value="FtsX"/>
    <property type="match status" value="1"/>
</dbReference>
<dbReference type="PANTHER" id="PTHR30572">
    <property type="entry name" value="MEMBRANE COMPONENT OF TRANSPORTER-RELATED"/>
    <property type="match status" value="1"/>
</dbReference>
<proteinExistence type="inferred from homology"/>
<dbReference type="RefSeq" id="WP_046556977.1">
    <property type="nucleotide sequence ID" value="NZ_LAHO01000005.1"/>
</dbReference>
<dbReference type="EMBL" id="LAHO01000005">
    <property type="protein sequence ID" value="KKO46119.1"/>
    <property type="molecule type" value="Genomic_DNA"/>
</dbReference>
<dbReference type="Pfam" id="PF12704">
    <property type="entry name" value="MacB_PCD"/>
    <property type="match status" value="1"/>
</dbReference>
<feature type="transmembrane region" description="Helical" evidence="7">
    <location>
        <begin position="270"/>
        <end position="292"/>
    </location>
</feature>
<dbReference type="STRING" id="336831.WG68_07120"/>
<evidence type="ECO:0000313" key="11">
    <source>
        <dbReference type="Proteomes" id="UP000034228"/>
    </source>
</evidence>
<name>A0A0M2V6V3_9GAMM</name>
<gene>
    <name evidence="10" type="ORF">WG68_07120</name>
</gene>
<dbReference type="AlphaFoldDB" id="A0A0M2V6V3"/>
<comment type="similarity">
    <text evidence="6">Belongs to the ABC-4 integral membrane protein family.</text>
</comment>
<dbReference type="InterPro" id="IPR003838">
    <property type="entry name" value="ABC3_permease_C"/>
</dbReference>
<comment type="caution">
    <text evidence="10">The sequence shown here is derived from an EMBL/GenBank/DDBJ whole genome shotgun (WGS) entry which is preliminary data.</text>
</comment>
<evidence type="ECO:0000256" key="7">
    <source>
        <dbReference type="SAM" id="Phobius"/>
    </source>
</evidence>